<reference evidence="1 2" key="1">
    <citation type="journal article" date="2015" name="Stand. Genomic Sci.">
        <title>Genomic Encyclopedia of Bacterial and Archaeal Type Strains, Phase III: the genomes of soil and plant-associated and newly described type strains.</title>
        <authorList>
            <person name="Whitman W.B."/>
            <person name="Woyke T."/>
            <person name="Klenk H.P."/>
            <person name="Zhou Y."/>
            <person name="Lilburn T.G."/>
            <person name="Beck B.J."/>
            <person name="De Vos P."/>
            <person name="Vandamme P."/>
            <person name="Eisen J.A."/>
            <person name="Garrity G."/>
            <person name="Hugenholtz P."/>
            <person name="Kyrpides N.C."/>
        </authorList>
    </citation>
    <scope>NUCLEOTIDE SEQUENCE [LARGE SCALE GENOMIC DNA]</scope>
    <source>
        <strain evidence="1 2">CGMCC 1.2546</strain>
    </source>
</reference>
<gene>
    <name evidence="1" type="ORF">IQ26_01996</name>
</gene>
<dbReference type="InterPro" id="IPR009642">
    <property type="entry name" value="DUF1236"/>
</dbReference>
<protein>
    <submittedName>
        <fullName evidence="1">Uncharacterized protein DUF1236</fullName>
    </submittedName>
</protein>
<dbReference type="Pfam" id="PF06823">
    <property type="entry name" value="DUF1236"/>
    <property type="match status" value="1"/>
</dbReference>
<dbReference type="EMBL" id="VLKT01000010">
    <property type="protein sequence ID" value="TWI39147.1"/>
    <property type="molecule type" value="Genomic_DNA"/>
</dbReference>
<evidence type="ECO:0000313" key="2">
    <source>
        <dbReference type="Proteomes" id="UP000317122"/>
    </source>
</evidence>
<accession>A0A562P3V6</accession>
<evidence type="ECO:0000313" key="1">
    <source>
        <dbReference type="EMBL" id="TWI39147.1"/>
    </source>
</evidence>
<name>A0A562P3V6_9HYPH</name>
<dbReference type="Proteomes" id="UP000317122">
    <property type="component" value="Unassembled WGS sequence"/>
</dbReference>
<keyword evidence="2" id="KW-1185">Reference proteome</keyword>
<sequence length="156" mass="17322">MMEQSHYGCCNRFRSINQIQRIRALPVEQELLRTVQAKQTRRGSNEAPQWSLLGGNMRNHLSSAAAGILLLAGVSAAAAQDVVVIQPEQDTVIREYVKKKPMASVSLLGVELNIGTALPDTVELYEVPDVQYRYVVVDGRTVLVDPSTRKIVKVYD</sequence>
<dbReference type="AlphaFoldDB" id="A0A562P3V6"/>
<proteinExistence type="predicted"/>
<comment type="caution">
    <text evidence="1">The sequence shown here is derived from an EMBL/GenBank/DDBJ whole genome shotgun (WGS) entry which is preliminary data.</text>
</comment>
<organism evidence="1 2">
    <name type="scientific">Mesorhizobium tianshanense</name>
    <dbReference type="NCBI Taxonomy" id="39844"/>
    <lineage>
        <taxon>Bacteria</taxon>
        <taxon>Pseudomonadati</taxon>
        <taxon>Pseudomonadota</taxon>
        <taxon>Alphaproteobacteria</taxon>
        <taxon>Hyphomicrobiales</taxon>
        <taxon>Phyllobacteriaceae</taxon>
        <taxon>Mesorhizobium</taxon>
    </lineage>
</organism>